<dbReference type="Gene3D" id="3.30.530.20">
    <property type="match status" value="2"/>
</dbReference>
<dbReference type="Proteomes" id="UP000635996">
    <property type="component" value="Unassembled WGS sequence"/>
</dbReference>
<dbReference type="InterPro" id="IPR019587">
    <property type="entry name" value="Polyketide_cyclase/dehydratase"/>
</dbReference>
<dbReference type="EMBL" id="JAATEL010000021">
    <property type="protein sequence ID" value="NJP16378.1"/>
    <property type="molecule type" value="Genomic_DNA"/>
</dbReference>
<protein>
    <submittedName>
        <fullName evidence="1">Cyclase</fullName>
    </submittedName>
</protein>
<accession>A0ABX0YVB7</accession>
<evidence type="ECO:0000313" key="1">
    <source>
        <dbReference type="EMBL" id="NJP16378.1"/>
    </source>
</evidence>
<dbReference type="Pfam" id="PF10604">
    <property type="entry name" value="Polyketide_cyc2"/>
    <property type="match status" value="2"/>
</dbReference>
<proteinExistence type="predicted"/>
<dbReference type="InterPro" id="IPR023393">
    <property type="entry name" value="START-like_dom_sf"/>
</dbReference>
<comment type="caution">
    <text evidence="1">The sequence shown here is derived from an EMBL/GenBank/DDBJ whole genome shotgun (WGS) entry which is preliminary data.</text>
</comment>
<dbReference type="CDD" id="cd08861">
    <property type="entry name" value="OtcD1_ARO-CYC_like"/>
    <property type="match status" value="2"/>
</dbReference>
<dbReference type="SUPFAM" id="SSF55961">
    <property type="entry name" value="Bet v1-like"/>
    <property type="match status" value="2"/>
</dbReference>
<keyword evidence="2" id="KW-1185">Reference proteome</keyword>
<name>A0ABX0YVB7_STRTL</name>
<gene>
    <name evidence="1" type="ORF">HCJ95_19365</name>
</gene>
<evidence type="ECO:0000313" key="2">
    <source>
        <dbReference type="Proteomes" id="UP000635996"/>
    </source>
</evidence>
<sequence length="317" mass="35332">MPRAAAPPVVHRTEHTLTVAAPADTLYALVADADRWPAVFAPTVHVHHLSRSARNERFEIWAMVGEEVAHWRSSRILDPQRRYVYFRQEHSRPPVTSMSGGWLVRPLPNGHSEVVLRHRFTVQDDDPAAVDALQEALDRNSERELGALAALTRTGHPADELVFSFTDTVTSPCAPEEAYAFIERADRWPELLPHVARVRLDEPAEGVQHLEMDTVTADGSAHTTRSVRICRAPEWIAYKQQRTPRLLAGHAGLWTFARTPDGTAATARHTVVLDPACIGAELGTHATLRDARAHVRELLRRNSAATLRHALEHALRG</sequence>
<reference evidence="1 2" key="1">
    <citation type="submission" date="2020-03" db="EMBL/GenBank/DDBJ databases">
        <title>WGS of actinomycetes isolated from Thailand.</title>
        <authorList>
            <person name="Thawai C."/>
        </authorList>
    </citation>
    <scope>NUCLEOTIDE SEQUENCE [LARGE SCALE GENOMIC DNA]</scope>
    <source>
        <strain evidence="1 2">NBRC 13905</strain>
    </source>
</reference>
<organism evidence="1 2">
    <name type="scientific">Streptomyces thermoviolaceus subsp. thermoviolaceus</name>
    <dbReference type="NCBI Taxonomy" id="66860"/>
    <lineage>
        <taxon>Bacteria</taxon>
        <taxon>Bacillati</taxon>
        <taxon>Actinomycetota</taxon>
        <taxon>Actinomycetes</taxon>
        <taxon>Kitasatosporales</taxon>
        <taxon>Streptomycetaceae</taxon>
        <taxon>Streptomyces</taxon>
    </lineage>
</organism>